<dbReference type="HOGENOM" id="CLU_1817191_0_0_1"/>
<organism evidence="1">
    <name type="scientific">Trichophyton rubrum CBS 288.86</name>
    <dbReference type="NCBI Taxonomy" id="1215330"/>
    <lineage>
        <taxon>Eukaryota</taxon>
        <taxon>Fungi</taxon>
        <taxon>Dikarya</taxon>
        <taxon>Ascomycota</taxon>
        <taxon>Pezizomycotina</taxon>
        <taxon>Eurotiomycetes</taxon>
        <taxon>Eurotiomycetidae</taxon>
        <taxon>Onygenales</taxon>
        <taxon>Arthrodermataceae</taxon>
        <taxon>Trichophyton</taxon>
    </lineage>
</organism>
<dbReference type="AlphaFoldDB" id="A0A022WC41"/>
<sequence length="142" mass="16896">MYVCTNTFQKHSQFQLQELRHRHYPWKRSSFIRPYESTLMSTPVIHRQHFNQRSQGPALLQTLPTSQHTLHQSHSSLLAPNYSINIFFHAYTPVLRGYKLCDQNLFLVITRLRSQDPLDRSTPLCYHLKSCRLFKNRWLGVV</sequence>
<protein>
    <submittedName>
        <fullName evidence="1">Uncharacterized protein</fullName>
    </submittedName>
</protein>
<reference evidence="1" key="1">
    <citation type="submission" date="2014-02" db="EMBL/GenBank/DDBJ databases">
        <title>The Genome Sequence of Trichophyton rubrum (morphotype fischeri) CBS 288.86.</title>
        <authorList>
            <consortium name="The Broad Institute Genomics Platform"/>
            <person name="Cuomo C.A."/>
            <person name="White T.C."/>
            <person name="Graser Y."/>
            <person name="Martinez-Rossi N."/>
            <person name="Heitman J."/>
            <person name="Young S.K."/>
            <person name="Zeng Q."/>
            <person name="Gargeya S."/>
            <person name="Abouelleil A."/>
            <person name="Alvarado L."/>
            <person name="Chapman S.B."/>
            <person name="Gainer-Dewar J."/>
            <person name="Goldberg J."/>
            <person name="Griggs A."/>
            <person name="Gujja S."/>
            <person name="Hansen M."/>
            <person name="Howarth C."/>
            <person name="Imamovic A."/>
            <person name="Larimer J."/>
            <person name="Martinez D."/>
            <person name="Murphy C."/>
            <person name="Pearson M.D."/>
            <person name="Persinoti G."/>
            <person name="Poon T."/>
            <person name="Priest M."/>
            <person name="Roberts A.D."/>
            <person name="Saif S."/>
            <person name="Shea T.D."/>
            <person name="Sykes S.N."/>
            <person name="Wortman J."/>
            <person name="Nusbaum C."/>
            <person name="Birren B."/>
        </authorList>
    </citation>
    <scope>NUCLEOTIDE SEQUENCE [LARGE SCALE GENOMIC DNA]</scope>
    <source>
        <strain evidence="1">CBS 288.86</strain>
    </source>
</reference>
<proteinExistence type="predicted"/>
<name>A0A022WC41_TRIRU</name>
<evidence type="ECO:0000313" key="1">
    <source>
        <dbReference type="EMBL" id="EZF55980.1"/>
    </source>
</evidence>
<accession>A0A022WC41</accession>
<dbReference type="EMBL" id="KK207732">
    <property type="protein sequence ID" value="EZF55980.1"/>
    <property type="molecule type" value="Genomic_DNA"/>
</dbReference>
<gene>
    <name evidence="1" type="ORF">H103_01604</name>
</gene>
<dbReference type="Proteomes" id="UP000023758">
    <property type="component" value="Unassembled WGS sequence"/>
</dbReference>